<feature type="domain" description="Phosphoribosyltransferase" evidence="7">
    <location>
        <begin position="108"/>
        <end position="156"/>
    </location>
</feature>
<dbReference type="CDD" id="cd06223">
    <property type="entry name" value="PRTases_typeI"/>
    <property type="match status" value="1"/>
</dbReference>
<proteinExistence type="inferred from homology"/>
<dbReference type="FunFam" id="3.40.50.2020:FF:000029">
    <property type="entry name" value="Orotate phosphoribosyltransferase"/>
    <property type="match status" value="1"/>
</dbReference>
<dbReference type="Pfam" id="PF00156">
    <property type="entry name" value="Pribosyltran"/>
    <property type="match status" value="1"/>
</dbReference>
<evidence type="ECO:0000313" key="8">
    <source>
        <dbReference type="EMBL" id="VAX42000.1"/>
    </source>
</evidence>
<evidence type="ECO:0000256" key="1">
    <source>
        <dbReference type="ARBA" id="ARBA00004889"/>
    </source>
</evidence>
<dbReference type="EC" id="2.4.2.10" evidence="2"/>
<organism evidence="8">
    <name type="scientific">hydrothermal vent metagenome</name>
    <dbReference type="NCBI Taxonomy" id="652676"/>
    <lineage>
        <taxon>unclassified sequences</taxon>
        <taxon>metagenomes</taxon>
        <taxon>ecological metagenomes</taxon>
    </lineage>
</organism>
<dbReference type="InterPro" id="IPR000836">
    <property type="entry name" value="PRTase_dom"/>
</dbReference>
<protein>
    <recommendedName>
        <fullName evidence="2">orotate phosphoribosyltransferase</fullName>
        <ecNumber evidence="2">2.4.2.10</ecNumber>
    </recommendedName>
</protein>
<keyword evidence="3 8" id="KW-0328">Glycosyltransferase</keyword>
<dbReference type="EMBL" id="UOGL01000608">
    <property type="protein sequence ID" value="VAX42000.1"/>
    <property type="molecule type" value="Genomic_DNA"/>
</dbReference>
<evidence type="ECO:0000256" key="2">
    <source>
        <dbReference type="ARBA" id="ARBA00011971"/>
    </source>
</evidence>
<dbReference type="PANTHER" id="PTHR19278">
    <property type="entry name" value="OROTATE PHOSPHORIBOSYLTRANSFERASE"/>
    <property type="match status" value="1"/>
</dbReference>
<dbReference type="UniPathway" id="UPA00070">
    <property type="reaction ID" value="UER00119"/>
</dbReference>
<keyword evidence="6" id="KW-0665">Pyrimidine biosynthesis</keyword>
<gene>
    <name evidence="8" type="ORF">MNBD_PLANCTO02-544</name>
</gene>
<reference evidence="8" key="1">
    <citation type="submission" date="2018-06" db="EMBL/GenBank/DDBJ databases">
        <authorList>
            <person name="Zhirakovskaya E."/>
        </authorList>
    </citation>
    <scope>NUCLEOTIDE SEQUENCE</scope>
</reference>
<dbReference type="SUPFAM" id="SSF53271">
    <property type="entry name" value="PRTase-like"/>
    <property type="match status" value="1"/>
</dbReference>
<evidence type="ECO:0000259" key="7">
    <source>
        <dbReference type="Pfam" id="PF00156"/>
    </source>
</evidence>
<evidence type="ECO:0000256" key="6">
    <source>
        <dbReference type="ARBA" id="ARBA00022975"/>
    </source>
</evidence>
<dbReference type="InterPro" id="IPR023031">
    <property type="entry name" value="OPRT"/>
</dbReference>
<evidence type="ECO:0000256" key="3">
    <source>
        <dbReference type="ARBA" id="ARBA00022676"/>
    </source>
</evidence>
<dbReference type="GO" id="GO:0019856">
    <property type="term" value="P:pyrimidine nucleobase biosynthetic process"/>
    <property type="evidence" value="ECO:0007669"/>
    <property type="project" value="TreeGrafter"/>
</dbReference>
<dbReference type="NCBIfam" id="TIGR00336">
    <property type="entry name" value="pyrE"/>
    <property type="match status" value="1"/>
</dbReference>
<dbReference type="AlphaFoldDB" id="A0A3B1E151"/>
<dbReference type="GO" id="GO:0004588">
    <property type="term" value="F:orotate phosphoribosyltransferase activity"/>
    <property type="evidence" value="ECO:0007669"/>
    <property type="project" value="UniProtKB-EC"/>
</dbReference>
<dbReference type="GO" id="GO:0044205">
    <property type="term" value="P:'de novo' UMP biosynthetic process"/>
    <property type="evidence" value="ECO:0007669"/>
    <property type="project" value="UniProtKB-UniPathway"/>
</dbReference>
<dbReference type="Gene3D" id="3.40.50.2020">
    <property type="match status" value="1"/>
</dbReference>
<accession>A0A3B1E151</accession>
<sequence>MYHKQQLIDLFKERALKFGDFTLASGKKSSYYLDGKQVTLHATGLRQVSEGLLELLADVEYTAIGGMSIGADPIIGGVLTVAAEQGKTIDGFMVRKEAKGHGTNKFIEGPLQPGDKVVIIDDVITTGGSSLLAIDRVEEFGCEVVQVVGIVDRLQGGAANFAARNYPLKSLLDITDFGIEAPK</sequence>
<evidence type="ECO:0000256" key="5">
    <source>
        <dbReference type="ARBA" id="ARBA00022842"/>
    </source>
</evidence>
<keyword evidence="4 8" id="KW-0808">Transferase</keyword>
<evidence type="ECO:0000256" key="4">
    <source>
        <dbReference type="ARBA" id="ARBA00022679"/>
    </source>
</evidence>
<dbReference type="InterPro" id="IPR029057">
    <property type="entry name" value="PRTase-like"/>
</dbReference>
<name>A0A3B1E151_9ZZZZ</name>
<comment type="pathway">
    <text evidence="1">Pyrimidine metabolism; UMP biosynthesis via de novo pathway; UMP from orotate: step 1/2.</text>
</comment>
<dbReference type="PANTHER" id="PTHR19278:SF9">
    <property type="entry name" value="URIDINE 5'-MONOPHOSPHATE SYNTHASE"/>
    <property type="match status" value="1"/>
</dbReference>
<dbReference type="HAMAP" id="MF_01208">
    <property type="entry name" value="PyrE"/>
    <property type="match status" value="1"/>
</dbReference>
<keyword evidence="5" id="KW-0460">Magnesium</keyword>
<dbReference type="InterPro" id="IPR004467">
    <property type="entry name" value="Or_phspho_trans_dom"/>
</dbReference>